<reference evidence="9" key="1">
    <citation type="submission" date="2016-03" db="EMBL/GenBank/DDBJ databases">
        <title>Complete genome sequence of Solimmundus cernigliae, representing a novel lineage of polycyclic aromatic hydrocarbon degraders within the Gammaproteobacteria.</title>
        <authorList>
            <person name="Singleton D.R."/>
            <person name="Dickey A.N."/>
            <person name="Scholl E.H."/>
            <person name="Wright F.A."/>
            <person name="Aitken M.D."/>
        </authorList>
    </citation>
    <scope>NUCLEOTIDE SEQUENCE [LARGE SCALE GENOMIC DNA]</scope>
    <source>
        <strain evidence="9">TR3.2</strain>
    </source>
</reference>
<evidence type="ECO:0000256" key="2">
    <source>
        <dbReference type="ARBA" id="ARBA00022714"/>
    </source>
</evidence>
<dbReference type="Gene3D" id="3.90.380.10">
    <property type="entry name" value="Naphthalene 1,2-dioxygenase Alpha Subunit, Chain A, domain 1"/>
    <property type="match status" value="1"/>
</dbReference>
<dbReference type="GO" id="GO:0005506">
    <property type="term" value="F:iron ion binding"/>
    <property type="evidence" value="ECO:0007669"/>
    <property type="project" value="InterPro"/>
</dbReference>
<dbReference type="SUPFAM" id="SSF50022">
    <property type="entry name" value="ISP domain"/>
    <property type="match status" value="1"/>
</dbReference>
<dbReference type="STRING" id="1810504.PG2T_05405"/>
<dbReference type="InterPro" id="IPR036922">
    <property type="entry name" value="Rieske_2Fe-2S_sf"/>
</dbReference>
<dbReference type="OrthoDB" id="9769355at2"/>
<feature type="domain" description="Rieske" evidence="7">
    <location>
        <begin position="45"/>
        <end position="142"/>
    </location>
</feature>
<dbReference type="InParanoid" id="A0A1B1YSB3"/>
<dbReference type="InterPro" id="IPR017941">
    <property type="entry name" value="Rieske_2Fe-2S"/>
</dbReference>
<dbReference type="CDD" id="cd08879">
    <property type="entry name" value="RHO_alpha_C_AntDO-like"/>
    <property type="match status" value="1"/>
</dbReference>
<keyword evidence="6" id="KW-0411">Iron-sulfur</keyword>
<gene>
    <name evidence="8" type="ORF">PG2T_05405</name>
</gene>
<accession>A0A1B1YSB3</accession>
<dbReference type="PANTHER" id="PTHR43756">
    <property type="entry name" value="CHOLINE MONOOXYGENASE, CHLOROPLASTIC"/>
    <property type="match status" value="1"/>
</dbReference>
<keyword evidence="2" id="KW-0001">2Fe-2S</keyword>
<dbReference type="KEGG" id="gbi:PG2T_05405"/>
<evidence type="ECO:0000313" key="8">
    <source>
        <dbReference type="EMBL" id="ANX03686.1"/>
    </source>
</evidence>
<evidence type="ECO:0000259" key="7">
    <source>
        <dbReference type="PROSITE" id="PS51296"/>
    </source>
</evidence>
<organism evidence="8 9">
    <name type="scientific">Immundisolibacter cernigliae</name>
    <dbReference type="NCBI Taxonomy" id="1810504"/>
    <lineage>
        <taxon>Bacteria</taxon>
        <taxon>Pseudomonadati</taxon>
        <taxon>Pseudomonadota</taxon>
        <taxon>Gammaproteobacteria</taxon>
        <taxon>Immundisolibacterales</taxon>
        <taxon>Immundisolibacteraceae</taxon>
        <taxon>Immundisolibacter</taxon>
    </lineage>
</organism>
<evidence type="ECO:0000256" key="3">
    <source>
        <dbReference type="ARBA" id="ARBA00022723"/>
    </source>
</evidence>
<dbReference type="RefSeq" id="WP_068803259.1">
    <property type="nucleotide sequence ID" value="NZ_CP014671.1"/>
</dbReference>
<sequence length="457" mass="51892">MTPNDLNRLLIDRPQDGLFEVSRKLFTDEELFELEMKHIFEGTWIYLCHESQVARPHDHFTTHIGRQPVIVSRDGDGKLHCFVNACAHRGATLCRTAKSNSKFLTCPYHGWVYDSAGRNMEIKDRATGAYPPAFERQDHDLKHIARLESYKGFVFGSLNPDVPPLREHLADAGPFVDMLDAMSPQGAEVIKGYSTYQYRGNWKMQAENGIDGYHFTTIHANYVGVIARRMKASAAGKDDKVKVAYDESMMKGFKSGCYDLQRGHALIWIDFPMPQNRPLWEHKDEVEQRVGGAMAEWMLKRQRNLLIYPNVQLMEQASSQIRVFRPISHDLTEVKIYCIAAKGESASMRERRIRQYEDFFNATGMATPDDLAIFEACQAGYEARIVEWQQGYDRGMTHMVNGPDAFAKELGIHPSSSGPDATDETLYHGQYREWLRLMQAGLGGQQGAEPAKRSASA</sequence>
<evidence type="ECO:0000256" key="6">
    <source>
        <dbReference type="ARBA" id="ARBA00023014"/>
    </source>
</evidence>
<dbReference type="EMBL" id="CP014671">
    <property type="protein sequence ID" value="ANX03686.1"/>
    <property type="molecule type" value="Genomic_DNA"/>
</dbReference>
<dbReference type="PANTHER" id="PTHR43756:SF1">
    <property type="entry name" value="3-PHENYLPROPIONATE_CINNAMIC ACID DIOXYGENASE SUBUNIT ALPHA"/>
    <property type="match status" value="1"/>
</dbReference>
<keyword evidence="3" id="KW-0479">Metal-binding</keyword>
<protein>
    <recommendedName>
        <fullName evidence="7">Rieske domain-containing protein</fullName>
    </recommendedName>
</protein>
<dbReference type="Gene3D" id="2.102.10.10">
    <property type="entry name" value="Rieske [2Fe-2S] iron-sulphur domain"/>
    <property type="match status" value="1"/>
</dbReference>
<dbReference type="PROSITE" id="PS51296">
    <property type="entry name" value="RIESKE"/>
    <property type="match status" value="1"/>
</dbReference>
<dbReference type="Proteomes" id="UP000092952">
    <property type="component" value="Chromosome"/>
</dbReference>
<dbReference type="GO" id="GO:0016491">
    <property type="term" value="F:oxidoreductase activity"/>
    <property type="evidence" value="ECO:0007669"/>
    <property type="project" value="UniProtKB-KW"/>
</dbReference>
<keyword evidence="4" id="KW-0560">Oxidoreductase</keyword>
<dbReference type="SUPFAM" id="SSF55961">
    <property type="entry name" value="Bet v1-like"/>
    <property type="match status" value="1"/>
</dbReference>
<name>A0A1B1YSB3_9GAMM</name>
<dbReference type="InterPro" id="IPR015879">
    <property type="entry name" value="Ring_hydroxy_dOase_asu_C_dom"/>
</dbReference>
<dbReference type="InterPro" id="IPR001663">
    <property type="entry name" value="Rng_hydr_dOase-A"/>
</dbReference>
<proteinExistence type="inferred from homology"/>
<evidence type="ECO:0000256" key="5">
    <source>
        <dbReference type="ARBA" id="ARBA00023004"/>
    </source>
</evidence>
<evidence type="ECO:0000313" key="9">
    <source>
        <dbReference type="Proteomes" id="UP000092952"/>
    </source>
</evidence>
<dbReference type="AlphaFoldDB" id="A0A1B1YSB3"/>
<dbReference type="PRINTS" id="PR00090">
    <property type="entry name" value="RNGDIOXGNASE"/>
</dbReference>
<evidence type="ECO:0000256" key="4">
    <source>
        <dbReference type="ARBA" id="ARBA00023002"/>
    </source>
</evidence>
<keyword evidence="5" id="KW-0408">Iron</keyword>
<dbReference type="Pfam" id="PF00355">
    <property type="entry name" value="Rieske"/>
    <property type="match status" value="1"/>
</dbReference>
<dbReference type="Pfam" id="PF00848">
    <property type="entry name" value="Ring_hydroxyl_A"/>
    <property type="match status" value="1"/>
</dbReference>
<dbReference type="GO" id="GO:0051537">
    <property type="term" value="F:2 iron, 2 sulfur cluster binding"/>
    <property type="evidence" value="ECO:0007669"/>
    <property type="project" value="UniProtKB-KW"/>
</dbReference>
<keyword evidence="9" id="KW-1185">Reference proteome</keyword>
<comment type="similarity">
    <text evidence="1">Belongs to the bacterial ring-hydroxylating dioxygenase alpha subunit family.</text>
</comment>
<evidence type="ECO:0000256" key="1">
    <source>
        <dbReference type="ARBA" id="ARBA00008751"/>
    </source>
</evidence>